<evidence type="ECO:0000256" key="1">
    <source>
        <dbReference type="SAM" id="MobiDB-lite"/>
    </source>
</evidence>
<dbReference type="Proteomes" id="UP001280581">
    <property type="component" value="Unassembled WGS sequence"/>
</dbReference>
<feature type="compositionally biased region" description="Polar residues" evidence="1">
    <location>
        <begin position="1087"/>
        <end position="1096"/>
    </location>
</feature>
<dbReference type="Gene3D" id="2.40.50.140">
    <property type="entry name" value="Nucleic acid-binding proteins"/>
    <property type="match status" value="1"/>
</dbReference>
<dbReference type="SUPFAM" id="SSF50249">
    <property type="entry name" value="Nucleic acid-binding proteins"/>
    <property type="match status" value="1"/>
</dbReference>
<dbReference type="GO" id="GO:0000723">
    <property type="term" value="P:telomere maintenance"/>
    <property type="evidence" value="ECO:0007669"/>
    <property type="project" value="InterPro"/>
</dbReference>
<dbReference type="GO" id="GO:0003677">
    <property type="term" value="F:DNA binding"/>
    <property type="evidence" value="ECO:0007669"/>
    <property type="project" value="InterPro"/>
</dbReference>
<dbReference type="InterPro" id="IPR012340">
    <property type="entry name" value="NA-bd_OB-fold"/>
</dbReference>
<feature type="compositionally biased region" description="Acidic residues" evidence="1">
    <location>
        <begin position="1204"/>
        <end position="1216"/>
    </location>
</feature>
<sequence length="1532" mass="166980">MDNLDISQLNPELTELEAKQIRGIVTLIWPFSSSARQFALLLGDPDFRLRRRHGQVRVRFSGSSARAVANTGVGIGDEVVLSLRGVEFVRDGLLSTPGKSIDWELVYSQTLRAHIVREGVRLADMDFYNVPPTPAPRSSPRPRHSFESSHQWSSPAYLKRMRLSDIPSFEPAYDAAPDKEHTKKRRRRSYKDWNAWTYVGRTPSPEKEDADTELLNSIQGSPVRAVEMPAAPISSARMQMVSDGGSVQELAEQKRGMESDGQTVSERCSVEVEDSIPSKNNVQISDPEGKFSQEVIDDVPYALPDRQHPGIDNRSFASDPKSDCSSVGVELQKTLHDAALSLSNNEDPDISNLGRLPPGTIALLPEYDDSQAKTEFNARTTQETTKFEPAALTTDKFDEFLINESADRPSREYTGAYDHSVALAEALNEASDTVMPPPPTLSLLQTDFRTTYRPGMLTPIGKEPTSPNLQPLDSSTLPMPSPFPGERDGNISSYLDFVSSPQPRTQQAPIEDTHQVVHDEEADYILETSFYSSVSSSKAPAFHPTHESAFTDVRFTFGLDGAALSRPHTSSGIAEAFNVSATNDLGAGETLFSSPIPPSRRRIQSNKIAGDIDSYTAGSPLSREPFPQQAAAGDLALPSSPRQLYTTPLTQHDVEVSVGEHGTVSDHDQMVVEEQYIQGNDVASYQVPRVVEENKNEPGTADLVEHFKPSMSIELLRDDSDVGKSVQQYFVDSDSTGANISLDNSIQGTVPGVFAQTSDLSVVPDYGMDHIIHAASPIDEVSVTQDVPYANHEAVYTPSLPLDAVLLTSPYDDKESTIEPLQRMYTGSRQIRNLGLSGDVDLTLQPPLEITHVESTEDTFSSFVDEEGRQAENEAMDVNFQTTSARKHNVNIHHSTPEPDTSPVKNTRSKAKTSKDPGFVISRDSQTGSILAPLSRDPQETISPPAAQITSPASSTSESLLTSEYSLKSPSNRSSLAHSIRDKSASRQGRSSADLAQQQEASAHMSLHTNDTDLSLTESDPSPMLLIPSAPRDTFANQSSSQASEESNMHTDPPSSAVQYPNDAGVGIDSNDYLMIDRQVEEHDSTPRSAHTTSHEAASPAHEIAPPVKAADKSDQAKAIVPVMIQHQPSSPTVSIRSLTSNNVAPNTPRRSRRINKGLQDILGDADIPDSDTHNPSEISDDVVHAPVTATVRSDVDTQSSPSTDDESITAVEPEEPLTTSPQAEKQHKVHTNQHSLLPITPDEIQNTLVDSQAYLTTAQEHALPPSPRLTQITSTAHDSFNAGSLVTQKHLTISAAEGEPPHNTITTDVASVSASEHSVQSASDAELEATKIAKPSIGLSTPIAYYTPLKDLPYFLNRSSAFHSAGSPDILALVTTPSTPPTRASKGPKHHTTTLHITDLSMYPSQTTVQVFRAYANALPVAEPGDVVLLRGMSVKSLNRHACLVSADESAWCVWRYGKPLWGKKRGAYGEMKSREEIKGPAVERGEGEWVEVEKIRGWYVDVVKEELEEKVKRTRSKDKQGEDSRGAMPG</sequence>
<dbReference type="InterPro" id="IPR011564">
    <property type="entry name" value="Telomer_end-bd_POT1/Cdc13"/>
</dbReference>
<protein>
    <recommendedName>
        <fullName evidence="2">Telomeric single stranded DNA binding POT1/Cdc13 domain-containing protein</fullName>
    </recommendedName>
</protein>
<feature type="region of interest" description="Disordered" evidence="1">
    <location>
        <begin position="1129"/>
        <end position="1232"/>
    </location>
</feature>
<dbReference type="GO" id="GO:0000781">
    <property type="term" value="C:chromosome, telomeric region"/>
    <property type="evidence" value="ECO:0007669"/>
    <property type="project" value="InterPro"/>
</dbReference>
<reference evidence="3 4" key="1">
    <citation type="submission" date="2021-02" db="EMBL/GenBank/DDBJ databases">
        <title>Genome assembly of Pseudopithomyces chartarum.</title>
        <authorList>
            <person name="Jauregui R."/>
            <person name="Singh J."/>
            <person name="Voisey C."/>
        </authorList>
    </citation>
    <scope>NUCLEOTIDE SEQUENCE [LARGE SCALE GENOMIC DNA]</scope>
    <source>
        <strain evidence="3 4">AGR01</strain>
    </source>
</reference>
<name>A0AAN6LNA7_9PLEO</name>
<feature type="region of interest" description="Disordered" evidence="1">
    <location>
        <begin position="887"/>
        <end position="1069"/>
    </location>
</feature>
<feature type="region of interest" description="Disordered" evidence="1">
    <location>
        <begin position="590"/>
        <end position="609"/>
    </location>
</feature>
<proteinExistence type="predicted"/>
<dbReference type="EMBL" id="WVTA01000017">
    <property type="protein sequence ID" value="KAK3201042.1"/>
    <property type="molecule type" value="Genomic_DNA"/>
</dbReference>
<feature type="compositionally biased region" description="Low complexity" evidence="1">
    <location>
        <begin position="950"/>
        <end position="969"/>
    </location>
</feature>
<comment type="caution">
    <text evidence="3">The sequence shown here is derived from an EMBL/GenBank/DDBJ whole genome shotgun (WGS) entry which is preliminary data.</text>
</comment>
<feature type="domain" description="Telomeric single stranded DNA binding POT1/Cdc13" evidence="2">
    <location>
        <begin position="1347"/>
        <end position="1488"/>
    </location>
</feature>
<evidence type="ECO:0000313" key="4">
    <source>
        <dbReference type="Proteomes" id="UP001280581"/>
    </source>
</evidence>
<feature type="compositionally biased region" description="Low complexity" evidence="1">
    <location>
        <begin position="1036"/>
        <end position="1046"/>
    </location>
</feature>
<keyword evidence="4" id="KW-1185">Reference proteome</keyword>
<gene>
    <name evidence="3" type="ORF">GRF29_213g866305</name>
</gene>
<feature type="compositionally biased region" description="Polar residues" evidence="1">
    <location>
        <begin position="1129"/>
        <end position="1146"/>
    </location>
</feature>
<feature type="region of interest" description="Disordered" evidence="1">
    <location>
        <begin position="303"/>
        <end position="325"/>
    </location>
</feature>
<dbReference type="SMART" id="SM00976">
    <property type="entry name" value="Telo_bind"/>
    <property type="match status" value="1"/>
</dbReference>
<feature type="region of interest" description="Disordered" evidence="1">
    <location>
        <begin position="1082"/>
        <end position="1108"/>
    </location>
</feature>
<feature type="region of interest" description="Disordered" evidence="1">
    <location>
        <begin position="1511"/>
        <end position="1532"/>
    </location>
</feature>
<organism evidence="3 4">
    <name type="scientific">Pseudopithomyces chartarum</name>
    <dbReference type="NCBI Taxonomy" id="1892770"/>
    <lineage>
        <taxon>Eukaryota</taxon>
        <taxon>Fungi</taxon>
        <taxon>Dikarya</taxon>
        <taxon>Ascomycota</taxon>
        <taxon>Pezizomycotina</taxon>
        <taxon>Dothideomycetes</taxon>
        <taxon>Pleosporomycetidae</taxon>
        <taxon>Pleosporales</taxon>
        <taxon>Massarineae</taxon>
        <taxon>Didymosphaeriaceae</taxon>
        <taxon>Pseudopithomyces</taxon>
    </lineage>
</organism>
<accession>A0AAN6LNA7</accession>
<evidence type="ECO:0000313" key="3">
    <source>
        <dbReference type="EMBL" id="KAK3201042.1"/>
    </source>
</evidence>
<evidence type="ECO:0000259" key="2">
    <source>
        <dbReference type="SMART" id="SM00976"/>
    </source>
</evidence>
<feature type="compositionally biased region" description="Polar residues" evidence="1">
    <location>
        <begin position="986"/>
        <end position="1020"/>
    </location>
</feature>